<proteinExistence type="predicted"/>
<gene>
    <name evidence="1" type="ORF">QYB97_19770</name>
</gene>
<evidence type="ECO:0000313" key="2">
    <source>
        <dbReference type="Proteomes" id="UP001172721"/>
    </source>
</evidence>
<accession>A0ABT8I176</accession>
<sequence>MSISEKLTQQKLQEILLEICRKSDENMNRSAQDIIEEIKKQILLSTK</sequence>
<comment type="caution">
    <text evidence="1">The sequence shown here is derived from an EMBL/GenBank/DDBJ whole genome shotgun (WGS) entry which is preliminary data.</text>
</comment>
<evidence type="ECO:0000313" key="1">
    <source>
        <dbReference type="EMBL" id="MDN4526729.1"/>
    </source>
</evidence>
<dbReference type="RefSeq" id="WP_301167750.1">
    <property type="nucleotide sequence ID" value="NZ_JAUHTR010000014.1"/>
</dbReference>
<organism evidence="1 2">
    <name type="scientific">Fictibacillus fluitans</name>
    <dbReference type="NCBI Taxonomy" id="3058422"/>
    <lineage>
        <taxon>Bacteria</taxon>
        <taxon>Bacillati</taxon>
        <taxon>Bacillota</taxon>
        <taxon>Bacilli</taxon>
        <taxon>Bacillales</taxon>
        <taxon>Fictibacillaceae</taxon>
        <taxon>Fictibacillus</taxon>
    </lineage>
</organism>
<dbReference type="EMBL" id="JAUHTR010000014">
    <property type="protein sequence ID" value="MDN4526729.1"/>
    <property type="molecule type" value="Genomic_DNA"/>
</dbReference>
<dbReference type="Proteomes" id="UP001172721">
    <property type="component" value="Unassembled WGS sequence"/>
</dbReference>
<reference evidence="1" key="1">
    <citation type="submission" date="2023-07" db="EMBL/GenBank/DDBJ databases">
        <title>Fictibacillus sp. isolated from freshwater pond.</title>
        <authorList>
            <person name="Kirdat K."/>
            <person name="Bhat A."/>
            <person name="Mourya A."/>
            <person name="Yadav A."/>
        </authorList>
    </citation>
    <scope>NUCLEOTIDE SEQUENCE</scope>
    <source>
        <strain evidence="1">NE201</strain>
    </source>
</reference>
<keyword evidence="2" id="KW-1185">Reference proteome</keyword>
<name>A0ABT8I176_9BACL</name>
<protein>
    <submittedName>
        <fullName evidence="1">Uncharacterized protein</fullName>
    </submittedName>
</protein>